<evidence type="ECO:0000313" key="2">
    <source>
        <dbReference type="Proteomes" id="UP000193144"/>
    </source>
</evidence>
<name>A0A1Y1ZG24_9PLEO</name>
<comment type="caution">
    <text evidence="1">The sequence shown here is derived from an EMBL/GenBank/DDBJ whole genome shotgun (WGS) entry which is preliminary data.</text>
</comment>
<proteinExistence type="predicted"/>
<accession>A0A1Y1ZG24</accession>
<keyword evidence="2" id="KW-1185">Reference proteome</keyword>
<gene>
    <name evidence="1" type="ORF">BCR34DRAFT_665657</name>
</gene>
<dbReference type="Proteomes" id="UP000193144">
    <property type="component" value="Unassembled WGS sequence"/>
</dbReference>
<dbReference type="AlphaFoldDB" id="A0A1Y1ZG24"/>
<dbReference type="EMBL" id="MCFA01000089">
    <property type="protein sequence ID" value="ORY09218.1"/>
    <property type="molecule type" value="Genomic_DNA"/>
</dbReference>
<protein>
    <submittedName>
        <fullName evidence="1">Uncharacterized protein</fullName>
    </submittedName>
</protein>
<reference evidence="1 2" key="1">
    <citation type="submission" date="2016-07" db="EMBL/GenBank/DDBJ databases">
        <title>Pervasive Adenine N6-methylation of Active Genes in Fungi.</title>
        <authorList>
            <consortium name="DOE Joint Genome Institute"/>
            <person name="Mondo S.J."/>
            <person name="Dannebaum R.O."/>
            <person name="Kuo R.C."/>
            <person name="Labutti K."/>
            <person name="Haridas S."/>
            <person name="Kuo A."/>
            <person name="Salamov A."/>
            <person name="Ahrendt S.R."/>
            <person name="Lipzen A."/>
            <person name="Sullivan W."/>
            <person name="Andreopoulos W.B."/>
            <person name="Clum A."/>
            <person name="Lindquist E."/>
            <person name="Daum C."/>
            <person name="Ramamoorthy G.K."/>
            <person name="Gryganskyi A."/>
            <person name="Culley D."/>
            <person name="Magnuson J.K."/>
            <person name="James T.Y."/>
            <person name="O'Malley M.A."/>
            <person name="Stajich J.E."/>
            <person name="Spatafora J.W."/>
            <person name="Visel A."/>
            <person name="Grigoriev I.V."/>
        </authorList>
    </citation>
    <scope>NUCLEOTIDE SEQUENCE [LARGE SCALE GENOMIC DNA]</scope>
    <source>
        <strain evidence="1 2">CBS 115471</strain>
    </source>
</reference>
<organism evidence="1 2">
    <name type="scientific">Clohesyomyces aquaticus</name>
    <dbReference type="NCBI Taxonomy" id="1231657"/>
    <lineage>
        <taxon>Eukaryota</taxon>
        <taxon>Fungi</taxon>
        <taxon>Dikarya</taxon>
        <taxon>Ascomycota</taxon>
        <taxon>Pezizomycotina</taxon>
        <taxon>Dothideomycetes</taxon>
        <taxon>Pleosporomycetidae</taxon>
        <taxon>Pleosporales</taxon>
        <taxon>Lindgomycetaceae</taxon>
        <taxon>Clohesyomyces</taxon>
    </lineage>
</organism>
<sequence>MSRYSVYDRATHEGSYAAPAPRVIYRKMPFPGLYFQKIYMRHNFFVDYTASGEPEYRFQCTPTYPPPAVVPPDNRYEYFSIREDMDEICRALIWDTREGLRYEGMFLDPTEIEGGARLEINWETPGGVAMRIAVVGKRTGGEMKTEEREMKREGAAAKREGVVAKREEVVAKREEVVAKREEVVAKREEVVAKREEVVAKREEVVAKREEVQTKREVSVAEL</sequence>
<evidence type="ECO:0000313" key="1">
    <source>
        <dbReference type="EMBL" id="ORY09218.1"/>
    </source>
</evidence>